<feature type="domain" description="N-acetyltransferase" evidence="2">
    <location>
        <begin position="3"/>
        <end position="150"/>
    </location>
</feature>
<dbReference type="InterPro" id="IPR016181">
    <property type="entry name" value="Acyl_CoA_acyltransferase"/>
</dbReference>
<dbReference type="InterPro" id="IPR000182">
    <property type="entry name" value="GNAT_dom"/>
</dbReference>
<comment type="caution">
    <text evidence="3">The sequence shown here is derived from an EMBL/GenBank/DDBJ whole genome shotgun (WGS) entry which is preliminary data.</text>
</comment>
<evidence type="ECO:0000256" key="1">
    <source>
        <dbReference type="ARBA" id="ARBA00022679"/>
    </source>
</evidence>
<organism evidence="3 4">
    <name type="scientific">Formosa undariae</name>
    <dbReference type="NCBI Taxonomy" id="1325436"/>
    <lineage>
        <taxon>Bacteria</taxon>
        <taxon>Pseudomonadati</taxon>
        <taxon>Bacteroidota</taxon>
        <taxon>Flavobacteriia</taxon>
        <taxon>Flavobacteriales</taxon>
        <taxon>Flavobacteriaceae</taxon>
        <taxon>Formosa</taxon>
    </lineage>
</organism>
<evidence type="ECO:0000259" key="2">
    <source>
        <dbReference type="PROSITE" id="PS51186"/>
    </source>
</evidence>
<sequence length="150" mass="17340">MIKIIRTDSKNEDFIELVRHLDSELAERDGEEHSFYDQFNKVTEIKYVVVVYVADLAISCGAVKEYDKNTMEIKRMYTTEAYRGKGIASKVLAELEQWTSELAYTSCVLETGLKQPEAIRLYEKNGYNLIPNYGQYAEVVNSRCFEKIVN</sequence>
<dbReference type="EMBL" id="JBHMEZ010000011">
    <property type="protein sequence ID" value="MFB9053363.1"/>
    <property type="molecule type" value="Genomic_DNA"/>
</dbReference>
<keyword evidence="4" id="KW-1185">Reference proteome</keyword>
<dbReference type="RefSeq" id="WP_382382534.1">
    <property type="nucleotide sequence ID" value="NZ_JBHMEZ010000011.1"/>
</dbReference>
<name>A0ABV5F2K2_9FLAO</name>
<dbReference type="SUPFAM" id="SSF55729">
    <property type="entry name" value="Acyl-CoA N-acyltransferases (Nat)"/>
    <property type="match status" value="1"/>
</dbReference>
<keyword evidence="1" id="KW-0808">Transferase</keyword>
<dbReference type="PROSITE" id="PS51186">
    <property type="entry name" value="GNAT"/>
    <property type="match status" value="1"/>
</dbReference>
<evidence type="ECO:0000313" key="3">
    <source>
        <dbReference type="EMBL" id="MFB9053363.1"/>
    </source>
</evidence>
<reference evidence="3 4" key="1">
    <citation type="submission" date="2024-09" db="EMBL/GenBank/DDBJ databases">
        <authorList>
            <person name="Sun Q."/>
            <person name="Mori K."/>
        </authorList>
    </citation>
    <scope>NUCLEOTIDE SEQUENCE [LARGE SCALE GENOMIC DNA]</scope>
    <source>
        <strain evidence="3 4">CECT 8286</strain>
    </source>
</reference>
<gene>
    <name evidence="3" type="ORF">ACFFVB_09775</name>
</gene>
<dbReference type="PANTHER" id="PTHR13947">
    <property type="entry name" value="GNAT FAMILY N-ACETYLTRANSFERASE"/>
    <property type="match status" value="1"/>
</dbReference>
<dbReference type="InterPro" id="IPR050769">
    <property type="entry name" value="NAT_camello-type"/>
</dbReference>
<dbReference type="Pfam" id="PF00583">
    <property type="entry name" value="Acetyltransf_1"/>
    <property type="match status" value="1"/>
</dbReference>
<dbReference type="PANTHER" id="PTHR13947:SF37">
    <property type="entry name" value="LD18367P"/>
    <property type="match status" value="1"/>
</dbReference>
<dbReference type="CDD" id="cd04301">
    <property type="entry name" value="NAT_SF"/>
    <property type="match status" value="1"/>
</dbReference>
<accession>A0ABV5F2K2</accession>
<dbReference type="Proteomes" id="UP001589605">
    <property type="component" value="Unassembled WGS sequence"/>
</dbReference>
<evidence type="ECO:0000313" key="4">
    <source>
        <dbReference type="Proteomes" id="UP001589605"/>
    </source>
</evidence>
<proteinExistence type="predicted"/>
<dbReference type="Gene3D" id="3.40.630.30">
    <property type="match status" value="1"/>
</dbReference>
<protein>
    <submittedName>
        <fullName evidence="3">GNAT family N-acetyltransferase</fullName>
    </submittedName>
</protein>